<organism evidence="4 5">
    <name type="scientific">Anaerotruncus massiliensis</name>
    <name type="common">ex Liu et al. 2021</name>
    <dbReference type="NCBI Taxonomy" id="2321404"/>
    <lineage>
        <taxon>Bacteria</taxon>
        <taxon>Bacillati</taxon>
        <taxon>Bacillota</taxon>
        <taxon>Clostridia</taxon>
        <taxon>Eubacteriales</taxon>
        <taxon>Oscillospiraceae</taxon>
        <taxon>Anaerotruncus</taxon>
    </lineage>
</organism>
<dbReference type="InterPro" id="IPR000674">
    <property type="entry name" value="Ald_Oxase/Xan_DH_a/b"/>
</dbReference>
<feature type="domain" description="Aldehyde oxidase/xanthine dehydrogenase a/b hammerhead" evidence="3">
    <location>
        <begin position="21"/>
        <end position="129"/>
    </location>
</feature>
<comment type="caution">
    <text evidence="4">The sequence shown here is derived from an EMBL/GenBank/DDBJ whole genome shotgun (WGS) entry which is preliminary data.</text>
</comment>
<dbReference type="InterPro" id="IPR008274">
    <property type="entry name" value="AldOxase/xan_DH_MoCoBD1"/>
</dbReference>
<dbReference type="InterPro" id="IPR036856">
    <property type="entry name" value="Ald_Oxase/Xan_DH_a/b_sf"/>
</dbReference>
<dbReference type="Pfam" id="PF02738">
    <property type="entry name" value="MoCoBD_1"/>
    <property type="match status" value="1"/>
</dbReference>
<dbReference type="InterPro" id="IPR037165">
    <property type="entry name" value="AldOxase/xan_DH_Mopterin-bd_sf"/>
</dbReference>
<accession>A0A498CN83</accession>
<keyword evidence="1" id="KW-0500">Molybdenum</keyword>
<name>A0A498CN83_9FIRM</name>
<dbReference type="PANTHER" id="PTHR11908">
    <property type="entry name" value="XANTHINE DEHYDROGENASE"/>
    <property type="match status" value="1"/>
</dbReference>
<dbReference type="Pfam" id="PF01315">
    <property type="entry name" value="Ald_Xan_dh_C"/>
    <property type="match status" value="1"/>
</dbReference>
<dbReference type="Gene3D" id="3.30.365.10">
    <property type="entry name" value="Aldehyde oxidase/xanthine dehydrogenase, molybdopterin binding domain"/>
    <property type="match status" value="4"/>
</dbReference>
<sequence>MSEYKYIGKPVRRVDGVAKVTGRACFSDDVILPRTYYAKELHARYAHAKILKLDTSRAKALPGVIGVFTAKDIPMNRKYFRMGAIGDAWLFAENYVRFIGDVVAAVVAVDEKTAEEALAYIDVEYEQLPIVASLQDAYAAENLTRNDKPGNVAMPLIVERGNTDSDFAGADVVVGGHFVFPSLHQLHLEPNSATAVYNQGKLTVYCASQVWFHIREDISAVTGVPEKDIEIKAQMIGGAFGARNDQPMPAVAALLACLVKGTVKMTNTRLEEFLACRPSLGMEFDLSIAADKEGHFISKKMKLLSDFGAYSSDSDAVTAIACFRADNNYTFKSTYVEGNGLYTNHTPTGAYRGFGNPQMHFALEQTIDMLAKKLQMDPTELRMKNYHKAGDTSIHGFKYATNGIAECMQKAKELMDWDKKRAEKKPGRGLGVASLIHCSGSKAGKYEFSGTSALLRLESSGNLTLLVGESEIGQGISTGLVQLVSEELGVDPSQIKIVMGDTALTPFSTGTNGSKLMSSLGSAAVSAAKNLKEQIQQILNNHCGVLHCEVRNGAVYGSFTDQKIMSLDEAAKKCSYTRNGSPIVGFGMFEPTWTDYGDKTGYGNLAPSYPFGVQMAEVSVDEYGNYKVEKLVSVHDIGRVINTQMAAGQVYGGVVQGFGSATTENLSINAEGVYQANTILEYKPATALDIPPIHMAFVETVDPYGPFGAKCIAEPPIISIAPAIANALYDATGIRFDQVPITPAVVCKKIMEKQTEELKREREASARKEEANG</sequence>
<keyword evidence="2" id="KW-0560">Oxidoreductase</keyword>
<evidence type="ECO:0000259" key="3">
    <source>
        <dbReference type="SMART" id="SM01008"/>
    </source>
</evidence>
<evidence type="ECO:0000256" key="2">
    <source>
        <dbReference type="ARBA" id="ARBA00023002"/>
    </source>
</evidence>
<dbReference type="SMART" id="SM01008">
    <property type="entry name" value="Ald_Xan_dh_C"/>
    <property type="match status" value="1"/>
</dbReference>
<evidence type="ECO:0000313" key="5">
    <source>
        <dbReference type="Proteomes" id="UP000276301"/>
    </source>
</evidence>
<dbReference type="GO" id="GO:0016491">
    <property type="term" value="F:oxidoreductase activity"/>
    <property type="evidence" value="ECO:0007669"/>
    <property type="project" value="UniProtKB-KW"/>
</dbReference>
<dbReference type="PANTHER" id="PTHR11908:SF132">
    <property type="entry name" value="ALDEHYDE OXIDASE 1-RELATED"/>
    <property type="match status" value="1"/>
</dbReference>
<dbReference type="Proteomes" id="UP000276301">
    <property type="component" value="Unassembled WGS sequence"/>
</dbReference>
<dbReference type="InterPro" id="IPR046867">
    <property type="entry name" value="AldOxase/xan_DH_MoCoBD2"/>
</dbReference>
<dbReference type="RefSeq" id="WP_121586296.1">
    <property type="nucleotide sequence ID" value="NZ_RCHT01000004.1"/>
</dbReference>
<dbReference type="Gene3D" id="3.90.1170.50">
    <property type="entry name" value="Aldehyde oxidase/xanthine dehydrogenase, a/b hammerhead"/>
    <property type="match status" value="1"/>
</dbReference>
<dbReference type="GO" id="GO:0005506">
    <property type="term" value="F:iron ion binding"/>
    <property type="evidence" value="ECO:0007669"/>
    <property type="project" value="InterPro"/>
</dbReference>
<gene>
    <name evidence="4" type="ORF">D4A47_04235</name>
</gene>
<evidence type="ECO:0000313" key="4">
    <source>
        <dbReference type="EMBL" id="RLL13158.1"/>
    </source>
</evidence>
<dbReference type="Pfam" id="PF20256">
    <property type="entry name" value="MoCoBD_2"/>
    <property type="match status" value="1"/>
</dbReference>
<reference evidence="4 5" key="1">
    <citation type="submission" date="2018-10" db="EMBL/GenBank/DDBJ databases">
        <title>Anaerotruncus faecis sp. nov., isolated from human feces.</title>
        <authorList>
            <person name="Wang Y.-J."/>
        </authorList>
    </citation>
    <scope>NUCLEOTIDE SEQUENCE [LARGE SCALE GENOMIC DNA]</scope>
    <source>
        <strain evidence="4 5">22A2-44</strain>
    </source>
</reference>
<dbReference type="SUPFAM" id="SSF56003">
    <property type="entry name" value="Molybdenum cofactor-binding domain"/>
    <property type="match status" value="1"/>
</dbReference>
<dbReference type="EMBL" id="RCHT01000004">
    <property type="protein sequence ID" value="RLL13158.1"/>
    <property type="molecule type" value="Genomic_DNA"/>
</dbReference>
<proteinExistence type="predicted"/>
<dbReference type="InterPro" id="IPR016208">
    <property type="entry name" value="Ald_Oxase/xanthine_DH-like"/>
</dbReference>
<keyword evidence="5" id="KW-1185">Reference proteome</keyword>
<protein>
    <submittedName>
        <fullName evidence="4">Xanthine dehydrogenase family protein molybdopterin-binding subunit</fullName>
    </submittedName>
</protein>
<dbReference type="AlphaFoldDB" id="A0A498CN83"/>
<dbReference type="SUPFAM" id="SSF54665">
    <property type="entry name" value="CO dehydrogenase molybdoprotein N-domain-like"/>
    <property type="match status" value="1"/>
</dbReference>
<evidence type="ECO:0000256" key="1">
    <source>
        <dbReference type="ARBA" id="ARBA00022505"/>
    </source>
</evidence>